<dbReference type="Pfam" id="PF00903">
    <property type="entry name" value="Glyoxalase"/>
    <property type="match status" value="1"/>
</dbReference>
<dbReference type="InterPro" id="IPR004360">
    <property type="entry name" value="Glyas_Fos-R_dOase_dom"/>
</dbReference>
<dbReference type="PANTHER" id="PTHR36503:SF3">
    <property type="entry name" value="BLR0126 PROTEIN"/>
    <property type="match status" value="1"/>
</dbReference>
<feature type="domain" description="VOC" evidence="2">
    <location>
        <begin position="62"/>
        <end position="186"/>
    </location>
</feature>
<dbReference type="PROSITE" id="PS51819">
    <property type="entry name" value="VOC"/>
    <property type="match status" value="1"/>
</dbReference>
<evidence type="ECO:0000313" key="3">
    <source>
        <dbReference type="EMBL" id="GAA2648055.1"/>
    </source>
</evidence>
<dbReference type="Gene3D" id="3.10.180.10">
    <property type="entry name" value="2,3-Dihydroxybiphenyl 1,2-Dioxygenase, domain 1"/>
    <property type="match status" value="1"/>
</dbReference>
<organism evidence="3 4">
    <name type="scientific">Streptomyces vastus</name>
    <dbReference type="NCBI Taxonomy" id="285451"/>
    <lineage>
        <taxon>Bacteria</taxon>
        <taxon>Bacillati</taxon>
        <taxon>Actinomycetota</taxon>
        <taxon>Actinomycetes</taxon>
        <taxon>Kitasatosporales</taxon>
        <taxon>Streptomycetaceae</taxon>
        <taxon>Streptomyces</taxon>
    </lineage>
</organism>
<comment type="caution">
    <text evidence="3">The sequence shown here is derived from an EMBL/GenBank/DDBJ whole genome shotgun (WGS) entry which is preliminary data.</text>
</comment>
<dbReference type="PANTHER" id="PTHR36503">
    <property type="entry name" value="BLR2520 PROTEIN"/>
    <property type="match status" value="1"/>
</dbReference>
<reference evidence="3 4" key="1">
    <citation type="journal article" date="2019" name="Int. J. Syst. Evol. Microbiol.">
        <title>The Global Catalogue of Microorganisms (GCM) 10K type strain sequencing project: providing services to taxonomists for standard genome sequencing and annotation.</title>
        <authorList>
            <consortium name="The Broad Institute Genomics Platform"/>
            <consortium name="The Broad Institute Genome Sequencing Center for Infectious Disease"/>
            <person name="Wu L."/>
            <person name="Ma J."/>
        </authorList>
    </citation>
    <scope>NUCLEOTIDE SEQUENCE [LARGE SCALE GENOMIC DNA]</scope>
    <source>
        <strain evidence="3 4">JCM 4524</strain>
    </source>
</reference>
<dbReference type="SUPFAM" id="SSF54593">
    <property type="entry name" value="Glyoxalase/Bleomycin resistance protein/Dihydroxybiphenyl dioxygenase"/>
    <property type="match status" value="1"/>
</dbReference>
<feature type="region of interest" description="Disordered" evidence="1">
    <location>
        <begin position="1"/>
        <end position="43"/>
    </location>
</feature>
<sequence>MPPAWQRERPRPEQTRPLSPHTGLSSRVQAGGGLGKVSGPDVSDSYKTTLQLRAYRGPMTPRFDAIGMVASDMAASVTFYRRLGLAFPEGSEKQPHAEAQLPGGLRLMLDSEEGIREFAPEWQPPSGGGRISLALLCDSPAEVDSVYEEMVGAGYDSGLKPWDADWGQRYASLLDPDGNDVGLFAPLHGATQ</sequence>
<name>A0ABN3RBA3_9ACTN</name>
<feature type="compositionally biased region" description="Basic and acidic residues" evidence="1">
    <location>
        <begin position="1"/>
        <end position="14"/>
    </location>
</feature>
<evidence type="ECO:0000259" key="2">
    <source>
        <dbReference type="PROSITE" id="PS51819"/>
    </source>
</evidence>
<accession>A0ABN3RBA3</accession>
<proteinExistence type="predicted"/>
<evidence type="ECO:0000313" key="4">
    <source>
        <dbReference type="Proteomes" id="UP001500151"/>
    </source>
</evidence>
<dbReference type="InterPro" id="IPR037523">
    <property type="entry name" value="VOC_core"/>
</dbReference>
<keyword evidence="4" id="KW-1185">Reference proteome</keyword>
<protein>
    <recommendedName>
        <fullName evidence="2">VOC domain-containing protein</fullName>
    </recommendedName>
</protein>
<dbReference type="EMBL" id="BAAASJ010000076">
    <property type="protein sequence ID" value="GAA2648055.1"/>
    <property type="molecule type" value="Genomic_DNA"/>
</dbReference>
<dbReference type="Proteomes" id="UP001500151">
    <property type="component" value="Unassembled WGS sequence"/>
</dbReference>
<gene>
    <name evidence="3" type="ORF">GCM10010307_54970</name>
</gene>
<dbReference type="InterPro" id="IPR029068">
    <property type="entry name" value="Glyas_Bleomycin-R_OHBP_Dase"/>
</dbReference>
<evidence type="ECO:0000256" key="1">
    <source>
        <dbReference type="SAM" id="MobiDB-lite"/>
    </source>
</evidence>